<protein>
    <submittedName>
        <fullName evidence="1">Uncharacterized protein</fullName>
    </submittedName>
</protein>
<gene>
    <name evidence="1" type="ORF">FPLFYP42_02535</name>
</gene>
<proteinExistence type="predicted"/>
<dbReference type="AlphaFoldDB" id="A0A6N3FCY4"/>
<reference evidence="1" key="1">
    <citation type="submission" date="2019-11" db="EMBL/GenBank/DDBJ databases">
        <authorList>
            <person name="Feng L."/>
        </authorList>
    </citation>
    <scope>NUCLEOTIDE SEQUENCE</scope>
    <source>
        <strain evidence="1">FplautiiLFYP42</strain>
    </source>
</reference>
<evidence type="ECO:0000313" key="1">
    <source>
        <dbReference type="EMBL" id="VYU49895.1"/>
    </source>
</evidence>
<organism evidence="1">
    <name type="scientific">Flavonifractor plautii</name>
    <name type="common">Fusobacterium plautii</name>
    <dbReference type="NCBI Taxonomy" id="292800"/>
    <lineage>
        <taxon>Bacteria</taxon>
        <taxon>Bacillati</taxon>
        <taxon>Bacillota</taxon>
        <taxon>Clostridia</taxon>
        <taxon>Eubacteriales</taxon>
        <taxon>Oscillospiraceae</taxon>
        <taxon>Flavonifractor</taxon>
    </lineage>
</organism>
<sequence length="72" mass="8141">MKSIIIKTYPAPESKCELVRLQKDANDVVASLQRCSGLTKAYIVSEIIRQAAPYVEFKLQEVTFSYEPDTES</sequence>
<dbReference type="EMBL" id="CACRUB010000046">
    <property type="protein sequence ID" value="VYU49895.1"/>
    <property type="molecule type" value="Genomic_DNA"/>
</dbReference>
<name>A0A6N3FCY4_FLAPL</name>
<accession>A0A6N3FCY4</accession>